<evidence type="ECO:0000313" key="1">
    <source>
        <dbReference type="EMBL" id="DAD92578.1"/>
    </source>
</evidence>
<protein>
    <submittedName>
        <fullName evidence="1">Cotton fiber expressed protein</fullName>
    </submittedName>
</protein>
<organism evidence="1">
    <name type="scientific">Siphoviridae sp. ctUse40</name>
    <dbReference type="NCBI Taxonomy" id="2826356"/>
    <lineage>
        <taxon>Viruses</taxon>
        <taxon>Duplodnaviria</taxon>
        <taxon>Heunggongvirae</taxon>
        <taxon>Uroviricota</taxon>
        <taxon>Caudoviricetes</taxon>
    </lineage>
</organism>
<proteinExistence type="predicted"/>
<reference evidence="1" key="1">
    <citation type="journal article" date="2021" name="Proc. Natl. Acad. Sci. U.S.A.">
        <title>A Catalog of Tens of Thousands of Viruses from Human Metagenomes Reveals Hidden Associations with Chronic Diseases.</title>
        <authorList>
            <person name="Tisza M.J."/>
            <person name="Buck C.B."/>
        </authorList>
    </citation>
    <scope>NUCLEOTIDE SEQUENCE</scope>
    <source>
        <strain evidence="1">CtUse40</strain>
    </source>
</reference>
<dbReference type="EMBL" id="BK015139">
    <property type="protein sequence ID" value="DAD92578.1"/>
    <property type="molecule type" value="Genomic_DNA"/>
</dbReference>
<sequence>MRVKAVFSEKQPDYRYMPLGDGRADVFINKFIEKIKDEEDGSTSFIYDHNEFRVNANEITEENIKENPMNYLDYSNEVVNVPLEERISAMEDAFMELSEVIFNG</sequence>
<name>A0A8S5NE88_9CAUD</name>
<accession>A0A8S5NE88</accession>